<evidence type="ECO:0000313" key="6">
    <source>
        <dbReference type="EMBL" id="MCF2872881.1"/>
    </source>
</evidence>
<gene>
    <name evidence="6" type="ORF">L0664_17575</name>
</gene>
<keyword evidence="3" id="KW-0378">Hydrolase</keyword>
<dbReference type="Gene3D" id="2.130.10.130">
    <property type="entry name" value="Integrin alpha, N-terminal"/>
    <property type="match status" value="2"/>
</dbReference>
<dbReference type="SUPFAM" id="SSF69318">
    <property type="entry name" value="Integrin alpha N-terminal domain"/>
    <property type="match status" value="2"/>
</dbReference>
<dbReference type="RefSeq" id="WP_235227204.1">
    <property type="nucleotide sequence ID" value="NZ_JAKGAQ010000005.1"/>
</dbReference>
<dbReference type="InterPro" id="IPR040853">
    <property type="entry name" value="RapA2_cadherin-like"/>
</dbReference>
<keyword evidence="2" id="KW-0677">Repeat</keyword>
<dbReference type="PRINTS" id="PR01185">
    <property type="entry name" value="INTEGRINA"/>
</dbReference>
<organism evidence="6 7">
    <name type="scientific">Octadecabacter dasysiphoniae</name>
    <dbReference type="NCBI Taxonomy" id="2909341"/>
    <lineage>
        <taxon>Bacteria</taxon>
        <taxon>Pseudomonadati</taxon>
        <taxon>Pseudomonadota</taxon>
        <taxon>Alphaproteobacteria</taxon>
        <taxon>Rhodobacterales</taxon>
        <taxon>Roseobacteraceae</taxon>
        <taxon>Octadecabacter</taxon>
    </lineage>
</organism>
<dbReference type="PANTHER" id="PTHR23221">
    <property type="entry name" value="GLYCOSYLPHOSPHATIDYLINOSITOL PHOSPHOLIPASE D"/>
    <property type="match status" value="1"/>
</dbReference>
<evidence type="ECO:0000256" key="3">
    <source>
        <dbReference type="ARBA" id="ARBA00022801"/>
    </source>
</evidence>
<evidence type="ECO:0000256" key="2">
    <source>
        <dbReference type="ARBA" id="ARBA00022737"/>
    </source>
</evidence>
<dbReference type="Pfam" id="PF01839">
    <property type="entry name" value="FG-GAP"/>
    <property type="match status" value="4"/>
</dbReference>
<dbReference type="InterPro" id="IPR010221">
    <property type="entry name" value="VCBS_dom"/>
</dbReference>
<comment type="caution">
    <text evidence="6">The sequence shown here is derived from an EMBL/GenBank/DDBJ whole genome shotgun (WGS) entry which is preliminary data.</text>
</comment>
<feature type="non-terminal residue" evidence="6">
    <location>
        <position position="698"/>
    </location>
</feature>
<dbReference type="PROSITE" id="PS51470">
    <property type="entry name" value="FG_GAP"/>
    <property type="match status" value="4"/>
</dbReference>
<keyword evidence="1" id="KW-0732">Signal</keyword>
<reference evidence="6 7" key="1">
    <citation type="submission" date="2022-01" db="EMBL/GenBank/DDBJ databases">
        <title>Octadecabacter sp. nov., isolated from a marine alga.</title>
        <authorList>
            <person name="Jin M.S."/>
            <person name="Kim H.M."/>
            <person name="Han D.M."/>
            <person name="Jung J.J."/>
            <person name="Jeon C.O."/>
        </authorList>
    </citation>
    <scope>NUCLEOTIDE SEQUENCE [LARGE SCALE GENOMIC DNA]</scope>
    <source>
        <strain evidence="6 7">G9-8</strain>
    </source>
</reference>
<dbReference type="PANTHER" id="PTHR23221:SF7">
    <property type="entry name" value="PHOSPHATIDYLINOSITOL-GLYCAN-SPECIFIC PHOSPHOLIPASE D"/>
    <property type="match status" value="1"/>
</dbReference>
<accession>A0ABS9D389</accession>
<dbReference type="InterPro" id="IPR013517">
    <property type="entry name" value="FG-GAP"/>
</dbReference>
<protein>
    <submittedName>
        <fullName evidence="6">VCBS domain-containing protein</fullName>
    </submittedName>
</protein>
<evidence type="ECO:0000259" key="5">
    <source>
        <dbReference type="Pfam" id="PF17803"/>
    </source>
</evidence>
<evidence type="ECO:0000256" key="4">
    <source>
        <dbReference type="ARBA" id="ARBA00023180"/>
    </source>
</evidence>
<dbReference type="InterPro" id="IPR013783">
    <property type="entry name" value="Ig-like_fold"/>
</dbReference>
<dbReference type="EMBL" id="JAKGAQ010000005">
    <property type="protein sequence ID" value="MCF2872881.1"/>
    <property type="molecule type" value="Genomic_DNA"/>
</dbReference>
<dbReference type="NCBIfam" id="TIGR01965">
    <property type="entry name" value="VCBS_repeat"/>
    <property type="match status" value="2"/>
</dbReference>
<dbReference type="InterPro" id="IPR000413">
    <property type="entry name" value="Integrin_alpha"/>
</dbReference>
<dbReference type="SMART" id="SM00191">
    <property type="entry name" value="Int_alpha"/>
    <property type="match status" value="5"/>
</dbReference>
<dbReference type="InterPro" id="IPR013519">
    <property type="entry name" value="Int_alpha_beta-p"/>
</dbReference>
<feature type="domain" description="RapA2 cadherin-like" evidence="5">
    <location>
        <begin position="241"/>
        <end position="312"/>
    </location>
</feature>
<dbReference type="Pfam" id="PF17803">
    <property type="entry name" value="Cadherin_4"/>
    <property type="match status" value="1"/>
</dbReference>
<keyword evidence="4" id="KW-0325">Glycoprotein</keyword>
<name>A0ABS9D389_9RHOB</name>
<evidence type="ECO:0000313" key="7">
    <source>
        <dbReference type="Proteomes" id="UP001200557"/>
    </source>
</evidence>
<evidence type="ECO:0000256" key="1">
    <source>
        <dbReference type="ARBA" id="ARBA00022729"/>
    </source>
</evidence>
<dbReference type="InterPro" id="IPR028994">
    <property type="entry name" value="Integrin_alpha_N"/>
</dbReference>
<proteinExistence type="predicted"/>
<dbReference type="Proteomes" id="UP001200557">
    <property type="component" value="Unassembled WGS sequence"/>
</dbReference>
<keyword evidence="7" id="KW-1185">Reference proteome</keyword>
<dbReference type="Gene3D" id="2.60.40.10">
    <property type="entry name" value="Immunoglobulins"/>
    <property type="match status" value="2"/>
</dbReference>
<sequence>MKDVNFDNALGETPRARGRQLLSEAVRRHVATFGKPASLAGLVLVLPAFASQAAAQTALSEIDGVVSVDVQADGSVRITLENGAQVQVGAESVQVMADGSVLVPADVAEAIAQAAVGVGVAEGVPTGLTVFTGLGLAALTGGLDALENFPAEITGETTGAVTEDDVLTAAGQLDVTDPNADESRFEAQSGTVGSYGNFDIDADGAWTYTADNALTEVQSLGDGQTVSDSFTVTTLDGTTETVTVTITGVDDVAVIAGDTTGDVTEDEAVTLTATGVLSVTDVDAGEASFVAQSGTAGTYGSFDIDADGVWTYTADNTRAAIQALGAGETVTDSFTVRTTDGTEETVTITITGVAEAIELAALESSTDPSGFVINGVAEGDVSGTSVSGAGDVNGDGFDDLIVGAPGDDTNGDDSGASFVVFGKGDGTIVDLSDIENGLGGFVINGVSEDDRSGYSVSGAGDVNGDGLDDLIVGAFRDGPNGNDSGASFVVFGKSDRTAVQLSDIEDGLGGFVINGVAESDYSGRSVSGAGDVNGDGLDDLIVGAPLDDPNGSLSGASFVVFGKSDGAVVELSDIESGLGGFVINGVAESAGAGLSVSGAGDVNGDGLDDLIVGARGDDPNGEASSASFVVFGKSDGTAVELSDIKDGLGGFVINGVAQDDGGVSGISVSGAGDVNGDGLDDLIVGAFRDDPNGQSSGA</sequence>